<dbReference type="OrthoDB" id="9814202at2"/>
<accession>A0A1V2EU95</accession>
<feature type="domain" description="GGDEF" evidence="4">
    <location>
        <begin position="182"/>
        <end position="315"/>
    </location>
</feature>
<name>A0A1V2EU95_9SPHN</name>
<feature type="domain" description="EAL" evidence="3">
    <location>
        <begin position="324"/>
        <end position="575"/>
    </location>
</feature>
<dbReference type="GO" id="GO:0035438">
    <property type="term" value="F:cyclic-di-GMP binding"/>
    <property type="evidence" value="ECO:0007669"/>
    <property type="project" value="InterPro"/>
</dbReference>
<reference evidence="5 6" key="1">
    <citation type="submission" date="2016-11" db="EMBL/GenBank/DDBJ databases">
        <title>Genome sequence of Sphingomonas jeddahensis G39.</title>
        <authorList>
            <person name="Poehlein A."/>
            <person name="Wuebbeler J.H."/>
            <person name="Steinbuechel A."/>
            <person name="Daniel R."/>
        </authorList>
    </citation>
    <scope>NUCLEOTIDE SEQUENCE [LARGE SCALE GENOMIC DNA]</scope>
    <source>
        <strain evidence="5 6">G39</strain>
    </source>
</reference>
<evidence type="ECO:0000259" key="4">
    <source>
        <dbReference type="PROSITE" id="PS50887"/>
    </source>
</evidence>
<dbReference type="SMART" id="SM00091">
    <property type="entry name" value="PAS"/>
    <property type="match status" value="1"/>
</dbReference>
<dbReference type="CDD" id="cd01948">
    <property type="entry name" value="EAL"/>
    <property type="match status" value="1"/>
</dbReference>
<dbReference type="CDD" id="cd01949">
    <property type="entry name" value="GGDEF"/>
    <property type="match status" value="1"/>
</dbReference>
<evidence type="ECO:0000259" key="3">
    <source>
        <dbReference type="PROSITE" id="PS50883"/>
    </source>
</evidence>
<dbReference type="SUPFAM" id="SSF55785">
    <property type="entry name" value="PYP-like sensor domain (PAS domain)"/>
    <property type="match status" value="1"/>
</dbReference>
<dbReference type="Pfam" id="PF08448">
    <property type="entry name" value="PAS_4"/>
    <property type="match status" value="1"/>
</dbReference>
<dbReference type="InterPro" id="IPR043128">
    <property type="entry name" value="Rev_trsase/Diguanyl_cyclase"/>
</dbReference>
<dbReference type="SUPFAM" id="SSF141868">
    <property type="entry name" value="EAL domain-like"/>
    <property type="match status" value="1"/>
</dbReference>
<dbReference type="InterPro" id="IPR052155">
    <property type="entry name" value="Biofilm_reg_signaling"/>
</dbReference>
<dbReference type="NCBIfam" id="TIGR00229">
    <property type="entry name" value="sensory_box"/>
    <property type="match status" value="1"/>
</dbReference>
<dbReference type="RefSeq" id="WP_083719896.1">
    <property type="nucleotide sequence ID" value="NZ_MPSB01000006.1"/>
</dbReference>
<evidence type="ECO:0000259" key="2">
    <source>
        <dbReference type="PROSITE" id="PS50113"/>
    </source>
</evidence>
<dbReference type="PROSITE" id="PS50113">
    <property type="entry name" value="PAC"/>
    <property type="match status" value="1"/>
</dbReference>
<dbReference type="InterPro" id="IPR000700">
    <property type="entry name" value="PAS-assoc_C"/>
</dbReference>
<feature type="domain" description="PAS" evidence="1">
    <location>
        <begin position="22"/>
        <end position="78"/>
    </location>
</feature>
<feature type="domain" description="PAC" evidence="2">
    <location>
        <begin position="97"/>
        <end position="150"/>
    </location>
</feature>
<dbReference type="InterPro" id="IPR035919">
    <property type="entry name" value="EAL_sf"/>
</dbReference>
<dbReference type="InterPro" id="IPR000160">
    <property type="entry name" value="GGDEF_dom"/>
</dbReference>
<dbReference type="SUPFAM" id="SSF141371">
    <property type="entry name" value="PilZ domain-like"/>
    <property type="match status" value="1"/>
</dbReference>
<protein>
    <submittedName>
        <fullName evidence="5">Phytochrome-like protein cph2</fullName>
    </submittedName>
</protein>
<dbReference type="SUPFAM" id="SSF55073">
    <property type="entry name" value="Nucleotide cyclase"/>
    <property type="match status" value="1"/>
</dbReference>
<dbReference type="Pfam" id="PF00563">
    <property type="entry name" value="EAL"/>
    <property type="match status" value="1"/>
</dbReference>
<dbReference type="InterPro" id="IPR029787">
    <property type="entry name" value="Nucleotide_cyclase"/>
</dbReference>
<dbReference type="Gene3D" id="3.30.450.20">
    <property type="entry name" value="PAS domain"/>
    <property type="match status" value="1"/>
</dbReference>
<dbReference type="SMART" id="SM00052">
    <property type="entry name" value="EAL"/>
    <property type="match status" value="1"/>
</dbReference>
<dbReference type="PROSITE" id="PS50887">
    <property type="entry name" value="GGDEF"/>
    <property type="match status" value="1"/>
</dbReference>
<evidence type="ECO:0000313" key="6">
    <source>
        <dbReference type="Proteomes" id="UP000188729"/>
    </source>
</evidence>
<proteinExistence type="predicted"/>
<dbReference type="PANTHER" id="PTHR44757:SF10">
    <property type="entry name" value="MEMBRANE PROTEIN"/>
    <property type="match status" value="1"/>
</dbReference>
<dbReference type="CDD" id="cd00130">
    <property type="entry name" value="PAS"/>
    <property type="match status" value="1"/>
</dbReference>
<dbReference type="NCBIfam" id="TIGR00254">
    <property type="entry name" value="GGDEF"/>
    <property type="match status" value="1"/>
</dbReference>
<dbReference type="EMBL" id="MPSB01000006">
    <property type="protein sequence ID" value="ONF96067.1"/>
    <property type="molecule type" value="Genomic_DNA"/>
</dbReference>
<gene>
    <name evidence="5" type="primary">cph2_5</name>
    <name evidence="5" type="ORF">SPHI_16810</name>
</gene>
<dbReference type="InterPro" id="IPR035965">
    <property type="entry name" value="PAS-like_dom_sf"/>
</dbReference>
<dbReference type="Proteomes" id="UP000188729">
    <property type="component" value="Unassembled WGS sequence"/>
</dbReference>
<organism evidence="5 6">
    <name type="scientific">Sphingomonas jeddahensis</name>
    <dbReference type="NCBI Taxonomy" id="1915074"/>
    <lineage>
        <taxon>Bacteria</taxon>
        <taxon>Pseudomonadati</taxon>
        <taxon>Pseudomonadota</taxon>
        <taxon>Alphaproteobacteria</taxon>
        <taxon>Sphingomonadales</taxon>
        <taxon>Sphingomonadaceae</taxon>
        <taxon>Sphingomonas</taxon>
    </lineage>
</organism>
<keyword evidence="6" id="KW-1185">Reference proteome</keyword>
<dbReference type="InterPro" id="IPR000014">
    <property type="entry name" value="PAS"/>
</dbReference>
<dbReference type="SMART" id="SM00267">
    <property type="entry name" value="GGDEF"/>
    <property type="match status" value="1"/>
</dbReference>
<dbReference type="Gene3D" id="3.30.70.270">
    <property type="match status" value="1"/>
</dbReference>
<comment type="caution">
    <text evidence="5">The sequence shown here is derived from an EMBL/GenBank/DDBJ whole genome shotgun (WGS) entry which is preliminary data.</text>
</comment>
<dbReference type="InterPro" id="IPR009875">
    <property type="entry name" value="PilZ_domain"/>
</dbReference>
<dbReference type="InterPro" id="IPR013656">
    <property type="entry name" value="PAS_4"/>
</dbReference>
<dbReference type="Pfam" id="PF00990">
    <property type="entry name" value="GGDEF"/>
    <property type="match status" value="1"/>
</dbReference>
<dbReference type="Gene3D" id="3.20.20.450">
    <property type="entry name" value="EAL domain"/>
    <property type="match status" value="1"/>
</dbReference>
<dbReference type="Pfam" id="PF07238">
    <property type="entry name" value="PilZ"/>
    <property type="match status" value="1"/>
</dbReference>
<evidence type="ECO:0000313" key="5">
    <source>
        <dbReference type="EMBL" id="ONF96067.1"/>
    </source>
</evidence>
<dbReference type="InterPro" id="IPR001633">
    <property type="entry name" value="EAL_dom"/>
</dbReference>
<dbReference type="PANTHER" id="PTHR44757">
    <property type="entry name" value="DIGUANYLATE CYCLASE DGCP"/>
    <property type="match status" value="1"/>
</dbReference>
<dbReference type="PROSITE" id="PS50112">
    <property type="entry name" value="PAS"/>
    <property type="match status" value="1"/>
</dbReference>
<evidence type="ECO:0000259" key="1">
    <source>
        <dbReference type="PROSITE" id="PS50112"/>
    </source>
</evidence>
<dbReference type="AlphaFoldDB" id="A0A1V2EU95"/>
<sequence>MGRIRLFSAAAGSEPLKDEGPQWERLVREFESSGKGWFWQTQADSTISYISDKAAHALGREPHELIGQSLSSCLAPDEPFEVGSGHRSLAFYLSTRVPFEEIVMRARTPAETWWSISGSPSFDHVGRFLGYAGFVVDLTAARQAEIHLHRLARYDSLTGLANRDVMQQSLIEALRSAARRKEHLTLALLDLDHFKAVNDTLGHPVGDALLKLVASRLKETVGNLGRVGRIGGDEFEIILPNIYDEEDLGAFCKRVITSLSKPYYIGSDVISIGATIGLAVSGYDVTDADEIVRNADLALYSAKAAGRGTFKFFAPEMLADAQERRNMEFDLRSALAENQFSVVYQPSVHIGTQRLSGFEALIRWNHPDRGPVSPDVFIPLAEEIGLIAPIGEWVLRAACAEAASWPQDLRVAVNLSPLQCSSASLPALIAGVLSSTGLPANRLELEITEGVVLANNEQTYSNIASLKSLGVKIALDDFGTGYSSLGYLRTVAFDKIKIDKSFVAGAVAPGSKNAPIIRAVVSLASELGMESTAEGVESQDELALVRQLGCDYVQGYIYGKPMAATEARLLANEGATPAANGFLRFRNERRRLIRAAEVKHSGKTIPARVRNISSGGALLECEEVPPIGAHITVHLSAGPTYDAEVRWVRANLAGVEFSAAIDLSDVRRPSQSTSTLPVMPDYLRSKRGINSLDTLQKKRFTPRDLRD</sequence>
<dbReference type="PROSITE" id="PS50883">
    <property type="entry name" value="EAL"/>
    <property type="match status" value="1"/>
</dbReference>
<dbReference type="STRING" id="1915074.SPHI_16810"/>
<dbReference type="Gene3D" id="2.40.10.220">
    <property type="entry name" value="predicted glycosyltransferase like domains"/>
    <property type="match status" value="1"/>
</dbReference>